<dbReference type="Proteomes" id="UP000014605">
    <property type="component" value="Unassembled WGS sequence"/>
</dbReference>
<sequence length="435" mass="50550">MRNAGTKPVMVIVSTLFFNRIGNQSLLETVKQYSRKYHIVFITSASKRENYYMDMKKALTIFGTDITFFHVYQTLPVVIKFLLGIFLKKRKESNPVSVSGEFTNTTYGKLNILSAKVAAVFLYRKLLYVIKRYNPSIVCAYEVFAVRPVLKARKKYANKHIKYLAKFQGTVLGFDYQKINDPAIYKRYSFDIEAFRLCNQFDVCAITNDGTNGDKVLSCFGVNSDKILYEPNGISQYIKDIKQSIRIDNTFDDIKTINLFTLSRLIGWKRIYLSIEIMHRLVNIFNCHRYALHVYGHGSDSEIKVLEDLIKKYKLSPCVHLYGAVEHDDLIDVYNQNHVMLSLYKYTNVTNPIFEALYLNKPVITLHDNSLDSILKKIDTDRVFLFDDTTDDGIIDVISTFLNTHHFQFLKKNNHVVHVFDWETRINNEFKLLNG</sequence>
<evidence type="ECO:0000259" key="2">
    <source>
        <dbReference type="Pfam" id="PF00534"/>
    </source>
</evidence>
<evidence type="ECO:0000256" key="1">
    <source>
        <dbReference type="ARBA" id="ARBA00022679"/>
    </source>
</evidence>
<dbReference type="GO" id="GO:0016757">
    <property type="term" value="F:glycosyltransferase activity"/>
    <property type="evidence" value="ECO:0007669"/>
    <property type="project" value="InterPro"/>
</dbReference>
<dbReference type="InterPro" id="IPR001296">
    <property type="entry name" value="Glyco_trans_1"/>
</dbReference>
<dbReference type="PATRIC" id="fig|1125702.3.peg.2531"/>
<keyword evidence="1" id="KW-0808">Transferase</keyword>
<dbReference type="PANTHER" id="PTHR46401:SF2">
    <property type="entry name" value="GLYCOSYLTRANSFERASE WBBK-RELATED"/>
    <property type="match status" value="1"/>
</dbReference>
<organism evidence="3 4">
    <name type="scientific">Treponema vincentii F0403</name>
    <dbReference type="NCBI Taxonomy" id="1125702"/>
    <lineage>
        <taxon>Bacteria</taxon>
        <taxon>Pseudomonadati</taxon>
        <taxon>Spirochaetota</taxon>
        <taxon>Spirochaetia</taxon>
        <taxon>Spirochaetales</taxon>
        <taxon>Treponemataceae</taxon>
        <taxon>Treponema</taxon>
    </lineage>
</organism>
<dbReference type="PANTHER" id="PTHR46401">
    <property type="entry name" value="GLYCOSYLTRANSFERASE WBBK-RELATED"/>
    <property type="match status" value="1"/>
</dbReference>
<feature type="domain" description="Glycosyl transferase family 1" evidence="2">
    <location>
        <begin position="259"/>
        <end position="403"/>
    </location>
</feature>
<dbReference type="EMBL" id="ATFC01000013">
    <property type="protein sequence ID" value="EPF45817.1"/>
    <property type="molecule type" value="Genomic_DNA"/>
</dbReference>
<accession>S3LN95</accession>
<dbReference type="Pfam" id="PF00534">
    <property type="entry name" value="Glycos_transf_1"/>
    <property type="match status" value="1"/>
</dbReference>
<name>S3LN95_9SPIR</name>
<dbReference type="Gene3D" id="3.40.50.2000">
    <property type="entry name" value="Glycogen Phosphorylase B"/>
    <property type="match status" value="2"/>
</dbReference>
<reference evidence="3 4" key="1">
    <citation type="submission" date="2013-04" db="EMBL/GenBank/DDBJ databases">
        <title>The Genome Sequence of Treponema vincentii F0403.</title>
        <authorList>
            <consortium name="The Broad Institute Genomics Platform"/>
            <person name="Earl A."/>
            <person name="Ward D."/>
            <person name="Feldgarden M."/>
            <person name="Gevers D."/>
            <person name="Leonetti C."/>
            <person name="Izard J."/>
            <person name="Walker B."/>
            <person name="Young S."/>
            <person name="Zeng Q."/>
            <person name="Gargeya S."/>
            <person name="Fitzgerald M."/>
            <person name="Haas B."/>
            <person name="Abouelleil A."/>
            <person name="Allen A.W."/>
            <person name="Alvarado L."/>
            <person name="Arachchi H.M."/>
            <person name="Berlin A.M."/>
            <person name="Chapman S.B."/>
            <person name="Gainer-Dewar J."/>
            <person name="Goldberg J."/>
            <person name="Griggs A."/>
            <person name="Gujja S."/>
            <person name="Hansen M."/>
            <person name="Howarth C."/>
            <person name="Imamovic A."/>
            <person name="Ireland A."/>
            <person name="Larimer J."/>
            <person name="McCowan C."/>
            <person name="Murphy C."/>
            <person name="Pearson M."/>
            <person name="Poon T.W."/>
            <person name="Priest M."/>
            <person name="Roberts A."/>
            <person name="Saif S."/>
            <person name="Shea T."/>
            <person name="Sisk P."/>
            <person name="Sykes S."/>
            <person name="Wortman J."/>
            <person name="Nusbaum C."/>
            <person name="Birren B."/>
        </authorList>
    </citation>
    <scope>NUCLEOTIDE SEQUENCE [LARGE SCALE GENOMIC DNA]</scope>
    <source>
        <strain evidence="3 4">F0403</strain>
    </source>
</reference>
<dbReference type="GO" id="GO:0009103">
    <property type="term" value="P:lipopolysaccharide biosynthetic process"/>
    <property type="evidence" value="ECO:0007669"/>
    <property type="project" value="TreeGrafter"/>
</dbReference>
<keyword evidence="4" id="KW-1185">Reference proteome</keyword>
<evidence type="ECO:0000313" key="4">
    <source>
        <dbReference type="Proteomes" id="UP000014605"/>
    </source>
</evidence>
<dbReference type="HOGENOM" id="CLU_629942_0_0_12"/>
<dbReference type="SUPFAM" id="SSF53756">
    <property type="entry name" value="UDP-Glycosyltransferase/glycogen phosphorylase"/>
    <property type="match status" value="1"/>
</dbReference>
<dbReference type="AlphaFoldDB" id="S3LN95"/>
<gene>
    <name evidence="3" type="ORF">HMPREF1222_02447</name>
</gene>
<comment type="caution">
    <text evidence="3">The sequence shown here is derived from an EMBL/GenBank/DDBJ whole genome shotgun (WGS) entry which is preliminary data.</text>
</comment>
<evidence type="ECO:0000313" key="3">
    <source>
        <dbReference type="EMBL" id="EPF45817.1"/>
    </source>
</evidence>
<proteinExistence type="predicted"/>
<protein>
    <recommendedName>
        <fullName evidence="2">Glycosyl transferase family 1 domain-containing protein</fullName>
    </recommendedName>
</protein>